<dbReference type="PATRIC" id="fig|35806.4.peg.3866"/>
<organism evidence="2 3">
    <name type="scientific">Rhodovulum sulfidophilum</name>
    <name type="common">Rhodobacter sulfidophilus</name>
    <dbReference type="NCBI Taxonomy" id="35806"/>
    <lineage>
        <taxon>Bacteria</taxon>
        <taxon>Pseudomonadati</taxon>
        <taxon>Pseudomonadota</taxon>
        <taxon>Alphaproteobacteria</taxon>
        <taxon>Rhodobacterales</taxon>
        <taxon>Paracoccaceae</taxon>
        <taxon>Rhodovulum</taxon>
    </lineage>
</organism>
<name>A0A0D6B779_RHOSU</name>
<sequence>MPKPDRTEPSCRSLCTLPPAQALPILAVALAASVFLWIGLGAGLLWLGSGGGGHPALPDLCSLGLRGLAICVPALAALVLLARRPQH</sequence>
<proteinExistence type="predicted"/>
<dbReference type="KEGG" id="rsu:NHU_03771"/>
<evidence type="ECO:0000313" key="2">
    <source>
        <dbReference type="EMBL" id="BAQ70896.1"/>
    </source>
</evidence>
<reference evidence="2 3" key="1">
    <citation type="submission" date="2015-02" db="EMBL/GenBank/DDBJ databases">
        <title>Genome sequene of Rhodovulum sulfidophilum DSM 2351.</title>
        <authorList>
            <person name="Nagao N."/>
        </authorList>
    </citation>
    <scope>NUCLEOTIDE SEQUENCE [LARGE SCALE GENOMIC DNA]</scope>
    <source>
        <strain evidence="2 3">DSM 2351</strain>
    </source>
</reference>
<evidence type="ECO:0000313" key="3">
    <source>
        <dbReference type="Proteomes" id="UP000064912"/>
    </source>
</evidence>
<dbReference type="Proteomes" id="UP000064912">
    <property type="component" value="Chromosome"/>
</dbReference>
<protein>
    <submittedName>
        <fullName evidence="2">Major facilitator superfamily MFS_1</fullName>
    </submittedName>
</protein>
<feature type="transmembrane region" description="Helical" evidence="1">
    <location>
        <begin position="21"/>
        <end position="47"/>
    </location>
</feature>
<keyword evidence="1" id="KW-0812">Transmembrane</keyword>
<feature type="transmembrane region" description="Helical" evidence="1">
    <location>
        <begin position="63"/>
        <end position="82"/>
    </location>
</feature>
<dbReference type="AlphaFoldDB" id="A0A0D6B779"/>
<keyword evidence="1" id="KW-0472">Membrane</keyword>
<gene>
    <name evidence="2" type="ORF">NHU_03771</name>
</gene>
<accession>A0A0D6B779</accession>
<evidence type="ECO:0000256" key="1">
    <source>
        <dbReference type="SAM" id="Phobius"/>
    </source>
</evidence>
<keyword evidence="1" id="KW-1133">Transmembrane helix</keyword>
<dbReference type="EMBL" id="AP014800">
    <property type="protein sequence ID" value="BAQ70896.1"/>
    <property type="molecule type" value="Genomic_DNA"/>
</dbReference>